<keyword evidence="4" id="KW-0539">Nucleus</keyword>
<evidence type="ECO:0000256" key="2">
    <source>
        <dbReference type="ARBA" id="ARBA00004496"/>
    </source>
</evidence>
<gene>
    <name evidence="6" type="ORF">AXG93_523s1150</name>
</gene>
<feature type="region of interest" description="Disordered" evidence="5">
    <location>
        <begin position="714"/>
        <end position="733"/>
    </location>
</feature>
<dbReference type="PANTHER" id="PTHR31250:SF27">
    <property type="entry name" value="IQ DOMAIN-CONTAINING PROTEIN IQM5"/>
    <property type="match status" value="1"/>
</dbReference>
<dbReference type="EMBL" id="LVLJ01002435">
    <property type="protein sequence ID" value="OAE25011.1"/>
    <property type="molecule type" value="Genomic_DNA"/>
</dbReference>
<keyword evidence="7" id="KW-1185">Reference proteome</keyword>
<evidence type="ECO:0000256" key="5">
    <source>
        <dbReference type="SAM" id="MobiDB-lite"/>
    </source>
</evidence>
<accession>A0A176VXE0</accession>
<feature type="compositionally biased region" description="Polar residues" evidence="5">
    <location>
        <begin position="722"/>
        <end position="733"/>
    </location>
</feature>
<protein>
    <submittedName>
        <fullName evidence="6">Uncharacterized protein</fullName>
    </submittedName>
</protein>
<evidence type="ECO:0000256" key="1">
    <source>
        <dbReference type="ARBA" id="ARBA00004123"/>
    </source>
</evidence>
<feature type="region of interest" description="Disordered" evidence="5">
    <location>
        <begin position="741"/>
        <end position="778"/>
    </location>
</feature>
<evidence type="ECO:0000256" key="4">
    <source>
        <dbReference type="ARBA" id="ARBA00023242"/>
    </source>
</evidence>
<dbReference type="GO" id="GO:0005737">
    <property type="term" value="C:cytoplasm"/>
    <property type="evidence" value="ECO:0007669"/>
    <property type="project" value="UniProtKB-SubCell"/>
</dbReference>
<name>A0A176VXE0_MARPO</name>
<sequence length="824" mass="91497">MAVGMESMSTSRSEAEKGELDLDKLNFFSEKWNAVEHVRSLWMVFMYTTAWFARLLLHFLPPRLELYGLTSALESIGHNPSATPAHEDQDHVGTTMSMSMSNGAIGRSLLQVLALVNDLPASSGKYAFARSLADKIIYENSTHGHGFQAVNRSALGAGFKRTLTLLNESLTGLQQQKRGAGWSLPMRMMSLIPTAGMTLPLPPPLALIRSRLGLLLSPAVQSGQGLAPASAVDSGENAEFAEKLGKELLWLAEKMGECSALQEGIEQWSSSGSLASLALSASPRVQRSLVRLCALLGREVVSGRIEVTREVRFKLLLLWMPLFCTATQGVIFSTAEKAEVESTLDMAIRTLPESDQESSLFRTCGGLPSEQTVEDILDQGGLSSHSFADSFGDGFMVADVASMTPKFGWWNVVDGVMLQRFSSNKPQDVSQRWLRLEKKAAKVGKGLFKNGKGKELVRQHWLEAIDPQHRYGHNLRFYFEEWRHSKTKEPFFYWLDSGEGKDLDLEMCTKATLQNERIRYLSPKEREHYEVVVEEGKLVYKETREPVNTTKGEKWIFVMSTSGVLYIGKKEKGALQHSSFLAGAAITAAGRLRVKHGIIKLVEAHSGHYRPTEDNFKQLITILSSIGADLTRAKIQFSSEEMMKKSDSSKSVEVEEKTIQIDTDTIATNSPSPKFKGTKDAINVHSEEEHAQEEAILRDLRRLRLNGTHDIYKQEPCIDQGESGNDAMSSLSKSGLSLEQNGLGRMRGTFPEHGQQSTSSEAESREPAAQSENSVGVEKFQLERACSGSGEYDPDHVQCRRVQVVQYAAKEPSVQDEEIDRREH</sequence>
<dbReference type="GO" id="GO:0005634">
    <property type="term" value="C:nucleus"/>
    <property type="evidence" value="ECO:0007669"/>
    <property type="project" value="UniProtKB-SubCell"/>
</dbReference>
<evidence type="ECO:0000256" key="3">
    <source>
        <dbReference type="ARBA" id="ARBA00022490"/>
    </source>
</evidence>
<organism evidence="6 7">
    <name type="scientific">Marchantia polymorpha subsp. ruderalis</name>
    <dbReference type="NCBI Taxonomy" id="1480154"/>
    <lineage>
        <taxon>Eukaryota</taxon>
        <taxon>Viridiplantae</taxon>
        <taxon>Streptophyta</taxon>
        <taxon>Embryophyta</taxon>
        <taxon>Marchantiophyta</taxon>
        <taxon>Marchantiopsida</taxon>
        <taxon>Marchantiidae</taxon>
        <taxon>Marchantiales</taxon>
        <taxon>Marchantiaceae</taxon>
        <taxon>Marchantia</taxon>
    </lineage>
</organism>
<reference evidence="6" key="1">
    <citation type="submission" date="2016-03" db="EMBL/GenBank/DDBJ databases">
        <title>Mechanisms controlling the formation of the plant cell surface in tip-growing cells are functionally conserved among land plants.</title>
        <authorList>
            <person name="Honkanen S."/>
            <person name="Jones V.A."/>
            <person name="Morieri G."/>
            <person name="Champion C."/>
            <person name="Hetherington A.J."/>
            <person name="Kelly S."/>
            <person name="Saint-Marcoux D."/>
            <person name="Proust H."/>
            <person name="Prescott H."/>
            <person name="Dolan L."/>
        </authorList>
    </citation>
    <scope>NUCLEOTIDE SEQUENCE [LARGE SCALE GENOMIC DNA]</scope>
    <source>
        <tissue evidence="6">Whole gametophyte</tissue>
    </source>
</reference>
<evidence type="ECO:0000313" key="7">
    <source>
        <dbReference type="Proteomes" id="UP000077202"/>
    </source>
</evidence>
<evidence type="ECO:0000313" key="6">
    <source>
        <dbReference type="EMBL" id="OAE25011.1"/>
    </source>
</evidence>
<dbReference type="AlphaFoldDB" id="A0A176VXE0"/>
<dbReference type="Proteomes" id="UP000077202">
    <property type="component" value="Unassembled WGS sequence"/>
</dbReference>
<comment type="caution">
    <text evidence="6">The sequence shown here is derived from an EMBL/GenBank/DDBJ whole genome shotgun (WGS) entry which is preliminary data.</text>
</comment>
<dbReference type="PANTHER" id="PTHR31250">
    <property type="entry name" value="IQ DOMAIN-CONTAINING PROTEIN IQM3"/>
    <property type="match status" value="1"/>
</dbReference>
<dbReference type="InterPro" id="IPR044159">
    <property type="entry name" value="IQM"/>
</dbReference>
<comment type="subcellular location">
    <subcellularLocation>
        <location evidence="2">Cytoplasm</location>
    </subcellularLocation>
    <subcellularLocation>
        <location evidence="1">Nucleus</location>
    </subcellularLocation>
</comment>
<proteinExistence type="predicted"/>
<keyword evidence="3" id="KW-0963">Cytoplasm</keyword>